<proteinExistence type="predicted"/>
<dbReference type="EMBL" id="JAVDXT010000001">
    <property type="protein sequence ID" value="MDR7376900.1"/>
    <property type="molecule type" value="Genomic_DNA"/>
</dbReference>
<feature type="transmembrane region" description="Helical" evidence="1">
    <location>
        <begin position="189"/>
        <end position="209"/>
    </location>
</feature>
<evidence type="ECO:0000313" key="4">
    <source>
        <dbReference type="Proteomes" id="UP001180487"/>
    </source>
</evidence>
<dbReference type="RefSeq" id="WP_310372186.1">
    <property type="nucleotide sequence ID" value="NZ_JAVDXT010000001.1"/>
</dbReference>
<dbReference type="PANTHER" id="PTHR23028">
    <property type="entry name" value="ACETYLTRANSFERASE"/>
    <property type="match status" value="1"/>
</dbReference>
<sequence length="349" mass="39042">MTIKIENKELVNIQYLRAIAALMVVWVHAREQFPWVRGQFPSGVGANGVDLFFVISGFIMVYTTHNKSISPLAFMVRRLERIAPLYWLATLLIVLVASVVPLILKSTVLSSSHIFASLAFVPMLSPAFPDKYWPLLIPGWTLNYEMAFYAIFSITLFVKGLYRIFLLSFVLLSLVVAGLFFNWQGVLGFYADAIILIFLAGAILGYFYVKGRLKKNALVGIFFVLLGVGLWIVTQDLDVGHRAIGAGIPATLVVLGFCCMPTLFPDKLTWLARLGDASFSIYLSHIFILAGLRTLLNRIGIVIAENSLGLTYMVLAIAICAIFGFFVYQWIEKPLSKIRFKRTGMRVYG</sequence>
<keyword evidence="4" id="KW-1185">Reference proteome</keyword>
<feature type="transmembrane region" description="Helical" evidence="1">
    <location>
        <begin position="44"/>
        <end position="64"/>
    </location>
</feature>
<evidence type="ECO:0000259" key="2">
    <source>
        <dbReference type="Pfam" id="PF01757"/>
    </source>
</evidence>
<dbReference type="InterPro" id="IPR002656">
    <property type="entry name" value="Acyl_transf_3_dom"/>
</dbReference>
<dbReference type="Proteomes" id="UP001180487">
    <property type="component" value="Unassembled WGS sequence"/>
</dbReference>
<keyword evidence="1" id="KW-0472">Membrane</keyword>
<dbReference type="Pfam" id="PF01757">
    <property type="entry name" value="Acyl_transf_3"/>
    <property type="match status" value="1"/>
</dbReference>
<reference evidence="3 4" key="1">
    <citation type="submission" date="2023-07" db="EMBL/GenBank/DDBJ databases">
        <title>Sorghum-associated microbial communities from plants grown in Nebraska, USA.</title>
        <authorList>
            <person name="Schachtman D."/>
        </authorList>
    </citation>
    <scope>NUCLEOTIDE SEQUENCE [LARGE SCALE GENOMIC DNA]</scope>
    <source>
        <strain evidence="3 4">BE313</strain>
    </source>
</reference>
<protein>
    <submittedName>
        <fullName evidence="3">Exopolysaccharide production protein ExoZ</fullName>
    </submittedName>
</protein>
<keyword evidence="1" id="KW-1133">Transmembrane helix</keyword>
<name>A0ABU2C6C9_9BURK</name>
<accession>A0ABU2C6C9</accession>
<feature type="transmembrane region" description="Helical" evidence="1">
    <location>
        <begin position="308"/>
        <end position="331"/>
    </location>
</feature>
<organism evidence="3 4">
    <name type="scientific">Rhodoferax ferrireducens</name>
    <dbReference type="NCBI Taxonomy" id="192843"/>
    <lineage>
        <taxon>Bacteria</taxon>
        <taxon>Pseudomonadati</taxon>
        <taxon>Pseudomonadota</taxon>
        <taxon>Betaproteobacteria</taxon>
        <taxon>Burkholderiales</taxon>
        <taxon>Comamonadaceae</taxon>
        <taxon>Rhodoferax</taxon>
    </lineage>
</organism>
<evidence type="ECO:0000256" key="1">
    <source>
        <dbReference type="SAM" id="Phobius"/>
    </source>
</evidence>
<dbReference type="InterPro" id="IPR050879">
    <property type="entry name" value="Acyltransferase_3"/>
</dbReference>
<feature type="transmembrane region" description="Helical" evidence="1">
    <location>
        <begin position="132"/>
        <end position="152"/>
    </location>
</feature>
<evidence type="ECO:0000313" key="3">
    <source>
        <dbReference type="EMBL" id="MDR7376900.1"/>
    </source>
</evidence>
<feature type="transmembrane region" description="Helical" evidence="1">
    <location>
        <begin position="277"/>
        <end position="296"/>
    </location>
</feature>
<gene>
    <name evidence="3" type="ORF">J2X19_001558</name>
</gene>
<keyword evidence="1" id="KW-0812">Transmembrane</keyword>
<dbReference type="PANTHER" id="PTHR23028:SF131">
    <property type="entry name" value="BLR2367 PROTEIN"/>
    <property type="match status" value="1"/>
</dbReference>
<feature type="transmembrane region" description="Helical" evidence="1">
    <location>
        <begin position="246"/>
        <end position="265"/>
    </location>
</feature>
<feature type="transmembrane region" description="Helical" evidence="1">
    <location>
        <begin position="164"/>
        <end position="183"/>
    </location>
</feature>
<feature type="domain" description="Acyltransferase 3" evidence="2">
    <location>
        <begin position="12"/>
        <end position="323"/>
    </location>
</feature>
<feature type="transmembrane region" description="Helical" evidence="1">
    <location>
        <begin position="216"/>
        <end position="234"/>
    </location>
</feature>
<feature type="transmembrane region" description="Helical" evidence="1">
    <location>
        <begin position="85"/>
        <end position="104"/>
    </location>
</feature>
<feature type="transmembrane region" description="Helical" evidence="1">
    <location>
        <begin position="12"/>
        <end position="29"/>
    </location>
</feature>
<comment type="caution">
    <text evidence="3">The sequence shown here is derived from an EMBL/GenBank/DDBJ whole genome shotgun (WGS) entry which is preliminary data.</text>
</comment>